<dbReference type="Proteomes" id="UP000814033">
    <property type="component" value="Unassembled WGS sequence"/>
</dbReference>
<reference evidence="1" key="1">
    <citation type="submission" date="2021-02" db="EMBL/GenBank/DDBJ databases">
        <authorList>
            <consortium name="DOE Joint Genome Institute"/>
            <person name="Ahrendt S."/>
            <person name="Looney B.P."/>
            <person name="Miyauchi S."/>
            <person name="Morin E."/>
            <person name="Drula E."/>
            <person name="Courty P.E."/>
            <person name="Chicoki N."/>
            <person name="Fauchery L."/>
            <person name="Kohler A."/>
            <person name="Kuo A."/>
            <person name="Labutti K."/>
            <person name="Pangilinan J."/>
            <person name="Lipzen A."/>
            <person name="Riley R."/>
            <person name="Andreopoulos W."/>
            <person name="He G."/>
            <person name="Johnson J."/>
            <person name="Barry K.W."/>
            <person name="Grigoriev I.V."/>
            <person name="Nagy L."/>
            <person name="Hibbett D."/>
            <person name="Henrissat B."/>
            <person name="Matheny P.B."/>
            <person name="Labbe J."/>
            <person name="Martin F."/>
        </authorList>
    </citation>
    <scope>NUCLEOTIDE SEQUENCE</scope>
    <source>
        <strain evidence="1">FP105234-sp</strain>
    </source>
</reference>
<proteinExistence type="predicted"/>
<gene>
    <name evidence="1" type="ORF">FA95DRAFT_263359</name>
</gene>
<evidence type="ECO:0000313" key="2">
    <source>
        <dbReference type="Proteomes" id="UP000814033"/>
    </source>
</evidence>
<comment type="caution">
    <text evidence="1">The sequence shown here is derived from an EMBL/GenBank/DDBJ whole genome shotgun (WGS) entry which is preliminary data.</text>
</comment>
<name>A0ACB8RJZ6_9AGAM</name>
<dbReference type="EMBL" id="MU275985">
    <property type="protein sequence ID" value="KAI0044375.1"/>
    <property type="molecule type" value="Genomic_DNA"/>
</dbReference>
<keyword evidence="1" id="KW-0560">Oxidoreductase</keyword>
<protein>
    <submittedName>
        <fullName evidence="1">P450 monooxygenase</fullName>
    </submittedName>
</protein>
<evidence type="ECO:0000313" key="1">
    <source>
        <dbReference type="EMBL" id="KAI0044375.1"/>
    </source>
</evidence>
<organism evidence="1 2">
    <name type="scientific">Auriscalpium vulgare</name>
    <dbReference type="NCBI Taxonomy" id="40419"/>
    <lineage>
        <taxon>Eukaryota</taxon>
        <taxon>Fungi</taxon>
        <taxon>Dikarya</taxon>
        <taxon>Basidiomycota</taxon>
        <taxon>Agaricomycotina</taxon>
        <taxon>Agaricomycetes</taxon>
        <taxon>Russulales</taxon>
        <taxon>Auriscalpiaceae</taxon>
        <taxon>Auriscalpium</taxon>
    </lineage>
</organism>
<keyword evidence="1" id="KW-0503">Monooxygenase</keyword>
<reference evidence="1" key="2">
    <citation type="journal article" date="2022" name="New Phytol.">
        <title>Evolutionary transition to the ectomycorrhizal habit in the genomes of a hyperdiverse lineage of mushroom-forming fungi.</title>
        <authorList>
            <person name="Looney B."/>
            <person name="Miyauchi S."/>
            <person name="Morin E."/>
            <person name="Drula E."/>
            <person name="Courty P.E."/>
            <person name="Kohler A."/>
            <person name="Kuo A."/>
            <person name="LaButti K."/>
            <person name="Pangilinan J."/>
            <person name="Lipzen A."/>
            <person name="Riley R."/>
            <person name="Andreopoulos W."/>
            <person name="He G."/>
            <person name="Johnson J."/>
            <person name="Nolan M."/>
            <person name="Tritt A."/>
            <person name="Barry K.W."/>
            <person name="Grigoriev I.V."/>
            <person name="Nagy L.G."/>
            <person name="Hibbett D."/>
            <person name="Henrissat B."/>
            <person name="Matheny P.B."/>
            <person name="Labbe J."/>
            <person name="Martin F.M."/>
        </authorList>
    </citation>
    <scope>NUCLEOTIDE SEQUENCE</scope>
    <source>
        <strain evidence="1">FP105234-sp</strain>
    </source>
</reference>
<accession>A0ACB8RJZ6</accession>
<sequence>MLESAQVAVLGVLVWSLWRVVYNLYFHPLAHVPGPRWAAATQLWLAYKELWEGVSLSDIRYQLHAQYGDVIRLTPREIHFANPEAFHDIYSVNNKWEKDDHLYRAFDMGLSSLCFPYHEAKQRREVLSPIFSRSAIVSLQSVVLARVDVLCNALNTQYTQGKFSDLSLGFKCFAMDVITSFCYARPVETTSAPDFHAELVHGAEEVLPGLSYGKQSSVIVWCIRNTPRWLVHAVGSRPMMALLCLQDTMRKQIDDIVRNPSELENAPHQIVYHALLDPAAHKGRPLPSKLSLFHEAQVLLSGGTDTVGITLTVVMYNVVRTPAVQERLQAELRAAWPVLDETPRYEDLEKLPYLTALLKEGLRMFPGGAAFPRIVPPEGAVIAGMPVPGGTAVSQCFTFVQHNEAIFERPNEFLPERWLGEDAKALEHYLIVFSKGPRSCIGINLAYCELYLAIAHIFRRFEVTLDPTRTPDFRFHEHYIPCFSGEHLHVSCKPVDS</sequence>
<keyword evidence="2" id="KW-1185">Reference proteome</keyword>